<keyword evidence="1" id="KW-0229">DNA integration</keyword>
<protein>
    <submittedName>
        <fullName evidence="5">Site-specific integrase</fullName>
    </submittedName>
</protein>
<feature type="domain" description="Tyr recombinase" evidence="4">
    <location>
        <begin position="210"/>
        <end position="417"/>
    </location>
</feature>
<dbReference type="KEGG" id="npv:OHM77_04720"/>
<dbReference type="SUPFAM" id="SSF56349">
    <property type="entry name" value="DNA breaking-rejoining enzymes"/>
    <property type="match status" value="1"/>
</dbReference>
<evidence type="ECO:0000313" key="5">
    <source>
        <dbReference type="EMBL" id="WIM06572.1"/>
    </source>
</evidence>
<dbReference type="Gene3D" id="1.10.443.10">
    <property type="entry name" value="Intergrase catalytic core"/>
    <property type="match status" value="1"/>
</dbReference>
<proteinExistence type="predicted"/>
<sequence>MSIDITKPRSRSALKPQAGDAPYYRMVSDGRYLGWRPLASGGGRWVARIRHEKRYHTETLDCRGEWSDALDAANNFFNSIAGAKADRKNATVDDAVLEYLATLKADGRTDAHTDAEGRYRRTIKGSKLATIKLRELGSDQIEDWKRKLKREALKANDDDEIGANHSANRNLVFLKAALNAVFKRSTTARWINDDSAWRVVKAYPTVTRSRFVRALTVDERKAFLRIGCATRYRNDDGSEFDKYPESRKALRAFCMALMFSGCRPGAIAHMRVRDFDPVTGEVTITHDKANAGRKFVAVGRLRQVLKIASANRPGGEFMFLRPAKLSRNSKHPDTLKPWDKDSWTAAIERAAGRAGIENCTAYSFRHAAVTDLLLGKAGKPGVPIAVVAYRIGTSIRMIEKFYAHLQDGALDRIEALL</sequence>
<evidence type="ECO:0000256" key="2">
    <source>
        <dbReference type="ARBA" id="ARBA00023125"/>
    </source>
</evidence>
<dbReference type="PROSITE" id="PS51898">
    <property type="entry name" value="TYR_RECOMBINASE"/>
    <property type="match status" value="1"/>
</dbReference>
<evidence type="ECO:0000256" key="1">
    <source>
        <dbReference type="ARBA" id="ARBA00022908"/>
    </source>
</evidence>
<evidence type="ECO:0000259" key="4">
    <source>
        <dbReference type="PROSITE" id="PS51898"/>
    </source>
</evidence>
<dbReference type="AlphaFoldDB" id="A0AA49FNG0"/>
<accession>A0AA49FNG0</accession>
<evidence type="ECO:0000256" key="3">
    <source>
        <dbReference type="ARBA" id="ARBA00023172"/>
    </source>
</evidence>
<reference evidence="5" key="1">
    <citation type="journal article" date="2023" name="Nat. Microbiol.">
        <title>Enrichment and characterization of a nitric oxide-reducing microbial community in a continuous bioreactor.</title>
        <authorList>
            <person name="Garrido-Amador P."/>
            <person name="Stortenbeker N."/>
            <person name="Wessels H.J.C.T."/>
            <person name="Speth D.R."/>
            <person name="Garcia-Heredia I."/>
            <person name="Kartal B."/>
        </authorList>
    </citation>
    <scope>NUCLEOTIDE SEQUENCE</scope>
    <source>
        <strain evidence="5">MAG1</strain>
    </source>
</reference>
<dbReference type="GO" id="GO:0006310">
    <property type="term" value="P:DNA recombination"/>
    <property type="evidence" value="ECO:0007669"/>
    <property type="project" value="UniProtKB-KW"/>
</dbReference>
<dbReference type="PANTHER" id="PTHR30349">
    <property type="entry name" value="PHAGE INTEGRASE-RELATED"/>
    <property type="match status" value="1"/>
</dbReference>
<dbReference type="GO" id="GO:0003677">
    <property type="term" value="F:DNA binding"/>
    <property type="evidence" value="ECO:0007669"/>
    <property type="project" value="UniProtKB-KW"/>
</dbReference>
<organism evidence="5">
    <name type="scientific">Candidatus Nitricoxidivorans perseverans</name>
    <dbReference type="NCBI Taxonomy" id="2975601"/>
    <lineage>
        <taxon>Bacteria</taxon>
        <taxon>Pseudomonadati</taxon>
        <taxon>Pseudomonadota</taxon>
        <taxon>Betaproteobacteria</taxon>
        <taxon>Nitrosomonadales</taxon>
        <taxon>Sterolibacteriaceae</taxon>
        <taxon>Candidatus Nitricoxidivorans</taxon>
    </lineage>
</organism>
<keyword evidence="3" id="KW-0233">DNA recombination</keyword>
<dbReference type="EMBL" id="CP107246">
    <property type="protein sequence ID" value="WIM06572.1"/>
    <property type="molecule type" value="Genomic_DNA"/>
</dbReference>
<gene>
    <name evidence="5" type="ORF">OHM77_04720</name>
</gene>
<dbReference type="InterPro" id="IPR011010">
    <property type="entry name" value="DNA_brk_join_enz"/>
</dbReference>
<name>A0AA49FNG0_9PROT</name>
<dbReference type="CDD" id="cd00397">
    <property type="entry name" value="DNA_BRE_C"/>
    <property type="match status" value="1"/>
</dbReference>
<dbReference type="InterPro" id="IPR002104">
    <property type="entry name" value="Integrase_catalytic"/>
</dbReference>
<dbReference type="InterPro" id="IPR050090">
    <property type="entry name" value="Tyrosine_recombinase_XerCD"/>
</dbReference>
<dbReference type="PANTHER" id="PTHR30349:SF88">
    <property type="entry name" value="BLL1584 PROTEIN"/>
    <property type="match status" value="1"/>
</dbReference>
<dbReference type="Proteomes" id="UP001234916">
    <property type="component" value="Chromosome"/>
</dbReference>
<dbReference type="InterPro" id="IPR010998">
    <property type="entry name" value="Integrase_recombinase_N"/>
</dbReference>
<dbReference type="GO" id="GO:0015074">
    <property type="term" value="P:DNA integration"/>
    <property type="evidence" value="ECO:0007669"/>
    <property type="project" value="UniProtKB-KW"/>
</dbReference>
<dbReference type="Gene3D" id="1.10.150.130">
    <property type="match status" value="1"/>
</dbReference>
<dbReference type="Pfam" id="PF00589">
    <property type="entry name" value="Phage_integrase"/>
    <property type="match status" value="1"/>
</dbReference>
<dbReference type="InterPro" id="IPR013762">
    <property type="entry name" value="Integrase-like_cat_sf"/>
</dbReference>
<keyword evidence="2" id="KW-0238">DNA-binding</keyword>